<gene>
    <name evidence="1" type="ORF">GMARGA_LOCUS43383</name>
</gene>
<sequence length="167" mass="19056">ELSQHYCLIQGRDGLGKLAGYTTKHNDCEGINTPVQRTEMPKEADAETLSTLIEKNQGTKMTAIQEYKVILFDYIIRCSDGKTKALVKIRGDDPAREFIKAMEKEVEQCQDFFAGGHIIRNSAKKLTKMLQSGIIPEEIAEDYITSKINLNFSKEYEKLIHLKHYLK</sequence>
<accession>A0ABN7XHV8</accession>
<evidence type="ECO:0000313" key="1">
    <source>
        <dbReference type="EMBL" id="CAG8854562.1"/>
    </source>
</evidence>
<keyword evidence="2" id="KW-1185">Reference proteome</keyword>
<organism evidence="1 2">
    <name type="scientific">Gigaspora margarita</name>
    <dbReference type="NCBI Taxonomy" id="4874"/>
    <lineage>
        <taxon>Eukaryota</taxon>
        <taxon>Fungi</taxon>
        <taxon>Fungi incertae sedis</taxon>
        <taxon>Mucoromycota</taxon>
        <taxon>Glomeromycotina</taxon>
        <taxon>Glomeromycetes</taxon>
        <taxon>Diversisporales</taxon>
        <taxon>Gigasporaceae</taxon>
        <taxon>Gigaspora</taxon>
    </lineage>
</organism>
<protein>
    <submittedName>
        <fullName evidence="1">40585_t:CDS:1</fullName>
    </submittedName>
</protein>
<name>A0ABN7XHV8_GIGMA</name>
<feature type="non-terminal residue" evidence="1">
    <location>
        <position position="1"/>
    </location>
</feature>
<feature type="non-terminal residue" evidence="1">
    <location>
        <position position="167"/>
    </location>
</feature>
<reference evidence="1 2" key="1">
    <citation type="submission" date="2021-06" db="EMBL/GenBank/DDBJ databases">
        <authorList>
            <person name="Kallberg Y."/>
            <person name="Tangrot J."/>
            <person name="Rosling A."/>
        </authorList>
    </citation>
    <scope>NUCLEOTIDE SEQUENCE [LARGE SCALE GENOMIC DNA]</scope>
    <source>
        <strain evidence="1 2">120-4 pot B 10/14</strain>
    </source>
</reference>
<dbReference type="EMBL" id="CAJVQB010139764">
    <property type="protein sequence ID" value="CAG8854562.1"/>
    <property type="molecule type" value="Genomic_DNA"/>
</dbReference>
<dbReference type="Proteomes" id="UP000789901">
    <property type="component" value="Unassembled WGS sequence"/>
</dbReference>
<proteinExistence type="predicted"/>
<comment type="caution">
    <text evidence="1">The sequence shown here is derived from an EMBL/GenBank/DDBJ whole genome shotgun (WGS) entry which is preliminary data.</text>
</comment>
<evidence type="ECO:0000313" key="2">
    <source>
        <dbReference type="Proteomes" id="UP000789901"/>
    </source>
</evidence>